<keyword evidence="4" id="KW-1185">Reference proteome</keyword>
<dbReference type="CDD" id="cd16443">
    <property type="entry name" value="LplA"/>
    <property type="match status" value="1"/>
</dbReference>
<proteinExistence type="predicted"/>
<dbReference type="InterPro" id="IPR050664">
    <property type="entry name" value="Octanoyltrans_LipM/LipL"/>
</dbReference>
<protein>
    <submittedName>
        <fullName evidence="3">Lipoate-protein ligase A</fullName>
        <ecNumber evidence="3">2.3.1.181</ecNumber>
    </submittedName>
</protein>
<organism evidence="3 4">
    <name type="scientific">Bifidobacterium [indicum] DSM 20214 = LMG 11587</name>
    <dbReference type="NCBI Taxonomy" id="1341694"/>
    <lineage>
        <taxon>Bacteria</taxon>
        <taxon>Bacillati</taxon>
        <taxon>Actinomycetota</taxon>
        <taxon>Actinomycetes</taxon>
        <taxon>Bifidobacteriales</taxon>
        <taxon>Bifidobacteriaceae</taxon>
        <taxon>Bifidobacterium</taxon>
    </lineage>
</organism>
<keyword evidence="3" id="KW-0012">Acyltransferase</keyword>
<dbReference type="Proteomes" id="UP000028569">
    <property type="component" value="Chromosome"/>
</dbReference>
<keyword evidence="3" id="KW-0808">Transferase</keyword>
<evidence type="ECO:0000259" key="2">
    <source>
        <dbReference type="PROSITE" id="PS51733"/>
    </source>
</evidence>
<keyword evidence="3" id="KW-0436">Ligase</keyword>
<evidence type="ECO:0000313" key="3">
    <source>
        <dbReference type="EMBL" id="AIC91557.1"/>
    </source>
</evidence>
<dbReference type="RefSeq" id="WP_052109084.1">
    <property type="nucleotide sequence ID" value="NZ_CP006018.1"/>
</dbReference>
<dbReference type="GO" id="GO:0016874">
    <property type="term" value="F:ligase activity"/>
    <property type="evidence" value="ECO:0007669"/>
    <property type="project" value="UniProtKB-KW"/>
</dbReference>
<feature type="region of interest" description="Disordered" evidence="1">
    <location>
        <begin position="111"/>
        <end position="142"/>
    </location>
</feature>
<sequence length="413" mass="44803">MPSVLRGECKEPGGKLVAVALQLGRTSDGRPCLDSCRIDGDFFIDYRSDGRTSDGLLTALESAMMKMRLPLDPDYARTTLDAVMDRHDAERILGISSPSLVTAMTRALPSEQVRSGNADMAAVPEGSLTDTDSGRRGCEADDADTGLDEALRRWAELDLTVVKDRPRDPAMQMAMDQALAESVADGTQPPTLRIWQWSAPAVVLGRFQSLANEVHPDRARKSGFTVVRRCTGGGAMFVEPDRVITYSLYVPASFVRGLDPIRSYRLCDLWLIRALRAQGIEAGWEGLNDIASPRGKMGGASQRRFPGRGGGPGGLLHHVTLSYSIDAELMVRILNTSQEKISDKAVQSAKSRVDPIGRQTGLGRMALVNGILRTLTTLAGSVSMGEPGHGLEERAARLAEERYLRPGWTGVIE</sequence>
<dbReference type="InterPro" id="IPR045864">
    <property type="entry name" value="aa-tRNA-synth_II/BPL/LPL"/>
</dbReference>
<feature type="domain" description="BPL/LPL catalytic" evidence="2">
    <location>
        <begin position="186"/>
        <end position="379"/>
    </location>
</feature>
<dbReference type="PANTHER" id="PTHR43679">
    <property type="entry name" value="OCTANOYLTRANSFERASE LIPM-RELATED"/>
    <property type="match status" value="1"/>
</dbReference>
<dbReference type="EC" id="2.3.1.181" evidence="3"/>
<dbReference type="PANTHER" id="PTHR43679:SF2">
    <property type="entry name" value="OCTANOYL-[GCVH]:PROTEIN N-OCTANOYLTRANSFERASE"/>
    <property type="match status" value="1"/>
</dbReference>
<dbReference type="Pfam" id="PF21948">
    <property type="entry name" value="LplA-B_cat"/>
    <property type="match status" value="1"/>
</dbReference>
<dbReference type="OrthoDB" id="9788148at2"/>
<dbReference type="GO" id="GO:0033819">
    <property type="term" value="F:lipoyl(octanoyl) transferase activity"/>
    <property type="evidence" value="ECO:0007669"/>
    <property type="project" value="UniProtKB-EC"/>
</dbReference>
<dbReference type="KEGG" id="bii:BINDI_0272"/>
<evidence type="ECO:0000313" key="4">
    <source>
        <dbReference type="Proteomes" id="UP000028569"/>
    </source>
</evidence>
<dbReference type="InterPro" id="IPR004143">
    <property type="entry name" value="BPL_LPL_catalytic"/>
</dbReference>
<evidence type="ECO:0000256" key="1">
    <source>
        <dbReference type="SAM" id="MobiDB-lite"/>
    </source>
</evidence>
<gene>
    <name evidence="3" type="ORF">BINDI_0272</name>
</gene>
<dbReference type="AlphaFoldDB" id="A0A087VT70"/>
<name>A0A087VT70_9BIFI</name>
<accession>A0A087VT70</accession>
<dbReference type="SUPFAM" id="SSF55681">
    <property type="entry name" value="Class II aaRS and biotin synthetases"/>
    <property type="match status" value="1"/>
</dbReference>
<dbReference type="HOGENOM" id="CLU_022986_5_2_11"/>
<dbReference type="PROSITE" id="PS51733">
    <property type="entry name" value="BPL_LPL_CATALYTIC"/>
    <property type="match status" value="1"/>
</dbReference>
<reference evidence="3 4" key="1">
    <citation type="journal article" date="2014" name="Appl. Environ. Microbiol.">
        <title>Genomic encyclopedia of type strains of the genus Bifidobacterium.</title>
        <authorList>
            <person name="Milani C."/>
            <person name="Lugli G.A."/>
            <person name="Duranti S."/>
            <person name="Turroni F."/>
            <person name="Bottacini F."/>
            <person name="Mangifesta M."/>
            <person name="Sanchez B."/>
            <person name="Viappiani A."/>
            <person name="Mancabelli L."/>
            <person name="Taminiau B."/>
            <person name="Delcenserie V."/>
            <person name="Barrangou R."/>
            <person name="Margolles A."/>
            <person name="van Sinderen D."/>
            <person name="Ventura M."/>
        </authorList>
    </citation>
    <scope>NUCLEOTIDE SEQUENCE [LARGE SCALE GENOMIC DNA]</scope>
    <source>
        <strain evidence="3 4">LMG 11587</strain>
    </source>
</reference>
<dbReference type="Gene3D" id="3.30.930.10">
    <property type="entry name" value="Bira Bifunctional Protein, Domain 2"/>
    <property type="match status" value="1"/>
</dbReference>
<dbReference type="EMBL" id="CP006018">
    <property type="protein sequence ID" value="AIC91557.1"/>
    <property type="molecule type" value="Genomic_DNA"/>
</dbReference>